<dbReference type="InterPro" id="IPR000997">
    <property type="entry name" value="Cholinesterase"/>
</dbReference>
<evidence type="ECO:0000256" key="2">
    <source>
        <dbReference type="ARBA" id="ARBA00022801"/>
    </source>
</evidence>
<dbReference type="InterPro" id="IPR050309">
    <property type="entry name" value="Type-B_Carboxylest/Lipase"/>
</dbReference>
<feature type="active site" description="Charge relay system" evidence="3">
    <location>
        <position position="420"/>
    </location>
</feature>
<dbReference type="AlphaFoldDB" id="A0A845GNN0"/>
<dbReference type="PANTHER" id="PTHR11559">
    <property type="entry name" value="CARBOXYLESTERASE"/>
    <property type="match status" value="1"/>
</dbReference>
<feature type="domain" description="Carboxylesterase type B" evidence="5">
    <location>
        <begin position="29"/>
        <end position="487"/>
    </location>
</feature>
<dbReference type="PROSITE" id="PS00941">
    <property type="entry name" value="CARBOXYLESTERASE_B_2"/>
    <property type="match status" value="1"/>
</dbReference>
<accession>A0A845GNN0</accession>
<gene>
    <name evidence="6" type="ORF">GTP90_20015</name>
</gene>
<keyword evidence="2 4" id="KW-0378">Hydrolase</keyword>
<feature type="active site" description="Acyl-ester intermediate" evidence="3">
    <location>
        <position position="208"/>
    </location>
</feature>
<evidence type="ECO:0000256" key="4">
    <source>
        <dbReference type="RuleBase" id="RU361235"/>
    </source>
</evidence>
<reference evidence="6" key="1">
    <citation type="submission" date="2019-12" db="EMBL/GenBank/DDBJ databases">
        <title>Novel species isolated from a subtropical stream in China.</title>
        <authorList>
            <person name="Lu H."/>
        </authorList>
    </citation>
    <scope>NUCLEOTIDE SEQUENCE [LARGE SCALE GENOMIC DNA]</scope>
    <source>
        <strain evidence="6">FT81W</strain>
    </source>
</reference>
<proteinExistence type="inferred from homology"/>
<evidence type="ECO:0000313" key="6">
    <source>
        <dbReference type="EMBL" id="MYM96153.1"/>
    </source>
</evidence>
<dbReference type="InterPro" id="IPR029058">
    <property type="entry name" value="AB_hydrolase_fold"/>
</dbReference>
<dbReference type="Pfam" id="PF00135">
    <property type="entry name" value="COesterase"/>
    <property type="match status" value="1"/>
</dbReference>
<comment type="similarity">
    <text evidence="1 4">Belongs to the type-B carboxylesterase/lipase family.</text>
</comment>
<dbReference type="EMBL" id="WWCX01000039">
    <property type="protein sequence ID" value="MYM96153.1"/>
    <property type="molecule type" value="Genomic_DNA"/>
</dbReference>
<dbReference type="SUPFAM" id="SSF53474">
    <property type="entry name" value="alpha/beta-Hydrolases"/>
    <property type="match status" value="1"/>
</dbReference>
<evidence type="ECO:0000256" key="3">
    <source>
        <dbReference type="PIRSR" id="PIRSR600997-1"/>
    </source>
</evidence>
<evidence type="ECO:0000259" key="5">
    <source>
        <dbReference type="Pfam" id="PF00135"/>
    </source>
</evidence>
<evidence type="ECO:0000256" key="1">
    <source>
        <dbReference type="ARBA" id="ARBA00005964"/>
    </source>
</evidence>
<dbReference type="EC" id="3.1.1.-" evidence="4"/>
<protein>
    <recommendedName>
        <fullName evidence="4">Carboxylic ester hydrolase</fullName>
        <ecNumber evidence="4">3.1.1.-</ecNumber>
    </recommendedName>
</protein>
<dbReference type="Gene3D" id="3.40.50.1820">
    <property type="entry name" value="alpha/beta hydrolase"/>
    <property type="match status" value="1"/>
</dbReference>
<dbReference type="PROSITE" id="PS00122">
    <property type="entry name" value="CARBOXYLESTERASE_B_1"/>
    <property type="match status" value="1"/>
</dbReference>
<dbReference type="Proteomes" id="UP000447355">
    <property type="component" value="Unassembled WGS sequence"/>
</dbReference>
<dbReference type="InterPro" id="IPR019819">
    <property type="entry name" value="Carboxylesterase_B_CS"/>
</dbReference>
<comment type="caution">
    <text evidence="6">The sequence shown here is derived from an EMBL/GenBank/DDBJ whole genome shotgun (WGS) entry which is preliminary data.</text>
</comment>
<organism evidence="6 7">
    <name type="scientific">Duganella vulcania</name>
    <dbReference type="NCBI Taxonomy" id="2692166"/>
    <lineage>
        <taxon>Bacteria</taxon>
        <taxon>Pseudomonadati</taxon>
        <taxon>Pseudomonadota</taxon>
        <taxon>Betaproteobacteria</taxon>
        <taxon>Burkholderiales</taxon>
        <taxon>Oxalobacteraceae</taxon>
        <taxon>Telluria group</taxon>
        <taxon>Duganella</taxon>
    </lineage>
</organism>
<feature type="chain" id="PRO_5033109891" description="Carboxylic ester hydrolase" evidence="4">
    <location>
        <begin position="22"/>
        <end position="506"/>
    </location>
</feature>
<feature type="active site" description="Charge relay system" evidence="3">
    <location>
        <position position="318"/>
    </location>
</feature>
<dbReference type="InterPro" id="IPR019826">
    <property type="entry name" value="Carboxylesterase_B_AS"/>
</dbReference>
<dbReference type="PRINTS" id="PR00878">
    <property type="entry name" value="CHOLNESTRASE"/>
</dbReference>
<evidence type="ECO:0000313" key="7">
    <source>
        <dbReference type="Proteomes" id="UP000447355"/>
    </source>
</evidence>
<name>A0A845GNN0_9BURK</name>
<keyword evidence="4" id="KW-0732">Signal</keyword>
<feature type="signal peptide" evidence="4">
    <location>
        <begin position="1"/>
        <end position="21"/>
    </location>
</feature>
<dbReference type="InterPro" id="IPR002018">
    <property type="entry name" value="CarbesteraseB"/>
</dbReference>
<dbReference type="GO" id="GO:0004104">
    <property type="term" value="F:cholinesterase activity"/>
    <property type="evidence" value="ECO:0007669"/>
    <property type="project" value="InterPro"/>
</dbReference>
<sequence>MRPFRAIALAAVCAAALPAHATQATTAPVSVTGGAIAGLRDGDMRSYLGIPYAAPPVGALRWQAPQPVAPWTGVRQAREFSAACAQSAPWVTNPKSEDCLYLNLWAPARVARLPVIVWIHGGGYYGGTAAQPLYDGANLARRGAIVVTLNYRLGIFGFLAHPELSAQSPDHASGNQGIQDQIAALRWVRDNIAVFGGDPSRVTIVGESAGGESVAILVASPLAKGLFQRAIAESGNDAMPIEPAEDAQFDRKTAEAQGAALAPHLADLRAMDAASLQQLAWSPRTLVDGHVLREDLTTIYRNHRQNDVPLLVGWNAEEGKDLAPEILGIGDFTAAGHRELVARLVGHPPSAALLAAYPGATDAQARASIVQLTNDWWGWRMTHWAGLQARHGQSKAYAYFFAHQPAEPATPCGYGCGAGHGAEIPYVFDNLHTDKRTWSAADRQLAARLADTWVAFARTGSPNGKGLPAWPAYDGGAASILRIGGAAQLKAHPLPDLSETGPLRGD</sequence>